<evidence type="ECO:0000259" key="7">
    <source>
        <dbReference type="SMART" id="SM00704"/>
    </source>
</evidence>
<evidence type="ECO:0000256" key="5">
    <source>
        <dbReference type="ARBA" id="ARBA00034078"/>
    </source>
</evidence>
<keyword evidence="6" id="KW-0812">Transmembrane</keyword>
<evidence type="ECO:0000256" key="2">
    <source>
        <dbReference type="ARBA" id="ARBA00022723"/>
    </source>
</evidence>
<keyword evidence="8" id="KW-1185">Reference proteome</keyword>
<evidence type="ECO:0000256" key="3">
    <source>
        <dbReference type="ARBA" id="ARBA00023004"/>
    </source>
</evidence>
<evidence type="ECO:0000256" key="6">
    <source>
        <dbReference type="SAM" id="Phobius"/>
    </source>
</evidence>
<dbReference type="RefSeq" id="XP_022110710.1">
    <property type="nucleotide sequence ID" value="XM_022255018.1"/>
</dbReference>
<proteinExistence type="predicted"/>
<dbReference type="OMA" id="HNSHNKE"/>
<protein>
    <submittedName>
        <fullName evidence="9">CDGSH iron-sulfur domain-containing protein 1-like</fullName>
    </submittedName>
</protein>
<gene>
    <name evidence="9" type="primary">LOC110990160</name>
</gene>
<keyword evidence="2" id="KW-0479">Metal-binding</keyword>
<keyword evidence="6" id="KW-0472">Membrane</keyword>
<dbReference type="PANTHER" id="PTHR13680">
    <property type="entry name" value="CDGSH IRON-SULFUR DOMAIN-CONTAINING PROTEIN 1"/>
    <property type="match status" value="1"/>
</dbReference>
<dbReference type="Proteomes" id="UP000694845">
    <property type="component" value="Unplaced"/>
</dbReference>
<dbReference type="Gene3D" id="3.40.5.90">
    <property type="entry name" value="CDGSH iron-sulfur domain, mitoNEET-type"/>
    <property type="match status" value="1"/>
</dbReference>
<name>A0A8B8A146_ACAPL</name>
<dbReference type="SMART" id="SM00704">
    <property type="entry name" value="ZnF_CDGSH"/>
    <property type="match status" value="1"/>
</dbReference>
<dbReference type="OrthoDB" id="449252at2759"/>
<dbReference type="InterPro" id="IPR045131">
    <property type="entry name" value="CISD1/2"/>
</dbReference>
<comment type="cofactor">
    <cofactor evidence="5">
        <name>[2Fe-2S] cluster</name>
        <dbReference type="ChEBI" id="CHEBI:190135"/>
    </cofactor>
</comment>
<evidence type="ECO:0000256" key="4">
    <source>
        <dbReference type="ARBA" id="ARBA00023014"/>
    </source>
</evidence>
<dbReference type="GO" id="GO:0046872">
    <property type="term" value="F:metal ion binding"/>
    <property type="evidence" value="ECO:0007669"/>
    <property type="project" value="UniProtKB-KW"/>
</dbReference>
<reference evidence="9" key="1">
    <citation type="submission" date="2025-08" db="UniProtKB">
        <authorList>
            <consortium name="RefSeq"/>
        </authorList>
    </citation>
    <scope>IDENTIFICATION</scope>
</reference>
<dbReference type="AlphaFoldDB" id="A0A8B8A146"/>
<dbReference type="GO" id="GO:0010506">
    <property type="term" value="P:regulation of autophagy"/>
    <property type="evidence" value="ECO:0007669"/>
    <property type="project" value="InterPro"/>
</dbReference>
<dbReference type="GO" id="GO:0051537">
    <property type="term" value="F:2 iron, 2 sulfur cluster binding"/>
    <property type="evidence" value="ECO:0007669"/>
    <property type="project" value="UniProtKB-KW"/>
</dbReference>
<keyword evidence="4" id="KW-0411">Iron-sulfur</keyword>
<keyword evidence="3" id="KW-0408">Iron</keyword>
<feature type="domain" description="Iron-binding zinc finger CDGSH type" evidence="7">
    <location>
        <begin position="50"/>
        <end position="88"/>
    </location>
</feature>
<sequence>MTISGQDWLTVIPTAGAIGLVVYLAVSKFQSCSSSKDTIVNRSIKKDVEKVVDSFDIEDLGDSTAFCRCWRSKKFPYCDGSHNSHNKETGDNVGPLCLSKKSGSS</sequence>
<accession>A0A8B8A146</accession>
<dbReference type="InterPro" id="IPR018967">
    <property type="entry name" value="FeS-contain_CDGSH-typ"/>
</dbReference>
<dbReference type="GeneID" id="110990160"/>
<dbReference type="InterPro" id="IPR042216">
    <property type="entry name" value="MitoNEET_CISD"/>
</dbReference>
<evidence type="ECO:0000256" key="1">
    <source>
        <dbReference type="ARBA" id="ARBA00022714"/>
    </source>
</evidence>
<keyword evidence="6" id="KW-1133">Transmembrane helix</keyword>
<dbReference type="PANTHER" id="PTHR13680:SF5">
    <property type="entry name" value="CDGSH IRON-SULFUR DOMAIN-CONTAINING PROTEIN 1"/>
    <property type="match status" value="1"/>
</dbReference>
<feature type="transmembrane region" description="Helical" evidence="6">
    <location>
        <begin position="6"/>
        <end position="26"/>
    </location>
</feature>
<dbReference type="GO" id="GO:0005741">
    <property type="term" value="C:mitochondrial outer membrane"/>
    <property type="evidence" value="ECO:0007669"/>
    <property type="project" value="TreeGrafter"/>
</dbReference>
<dbReference type="Pfam" id="PF09360">
    <property type="entry name" value="zf-CDGSH"/>
    <property type="match status" value="1"/>
</dbReference>
<evidence type="ECO:0000313" key="9">
    <source>
        <dbReference type="RefSeq" id="XP_022110710.1"/>
    </source>
</evidence>
<dbReference type="KEGG" id="aplc:110990160"/>
<evidence type="ECO:0000313" key="8">
    <source>
        <dbReference type="Proteomes" id="UP000694845"/>
    </source>
</evidence>
<keyword evidence="1" id="KW-0001">2Fe-2S</keyword>
<organism evidence="8 9">
    <name type="scientific">Acanthaster planci</name>
    <name type="common">Crown-of-thorns starfish</name>
    <dbReference type="NCBI Taxonomy" id="133434"/>
    <lineage>
        <taxon>Eukaryota</taxon>
        <taxon>Metazoa</taxon>
        <taxon>Echinodermata</taxon>
        <taxon>Eleutherozoa</taxon>
        <taxon>Asterozoa</taxon>
        <taxon>Asteroidea</taxon>
        <taxon>Valvatacea</taxon>
        <taxon>Valvatida</taxon>
        <taxon>Acanthasteridae</taxon>
        <taxon>Acanthaster</taxon>
    </lineage>
</organism>
<dbReference type="FunFam" id="3.40.5.90:FF:000001">
    <property type="entry name" value="CDGSH iron-sulfur domain-containing protein 1"/>
    <property type="match status" value="1"/>
</dbReference>